<keyword evidence="2" id="KW-1133">Transmembrane helix</keyword>
<evidence type="ECO:0008006" key="5">
    <source>
        <dbReference type="Google" id="ProtNLM"/>
    </source>
</evidence>
<feature type="compositionally biased region" description="Low complexity" evidence="1">
    <location>
        <begin position="97"/>
        <end position="107"/>
    </location>
</feature>
<keyword evidence="2" id="KW-0812">Transmembrane</keyword>
<protein>
    <recommendedName>
        <fullName evidence="5">Mid2 domain-containing protein</fullName>
    </recommendedName>
</protein>
<sequence>MRQNRRIAKVCGVLSYIASGYAQPVGKDLVSGRSRVLAEATSLESDAVPTSPSIPVDSKTPVDSAIPTTHISSSKASSSPSAALHTTISPTPVVNHSTRSSSHTSSLSSTASIFNSTTATTGVVSLPTRTSKVAYLSIGVAMAGFFVILIVALIVSMSRRRKRRHSFLIPGIRHPFRPANIARVDEDPFSGLGYSDWPYSRLPPTTSSRYTSSTIPASSTSVSSPNLSATDHKKTFSQCSPPLLEDEEELTTHVLPPIIQITFDWERSQPRHSHRPHNRTTWRWSRASQTFTSILPMAMLRP</sequence>
<feature type="region of interest" description="Disordered" evidence="1">
    <location>
        <begin position="208"/>
        <end position="231"/>
    </location>
</feature>
<reference evidence="3 4" key="1">
    <citation type="submission" date="2014-04" db="EMBL/GenBank/DDBJ databases">
        <authorList>
            <consortium name="DOE Joint Genome Institute"/>
            <person name="Kuo A."/>
            <person name="Gay G."/>
            <person name="Dore J."/>
            <person name="Kohler A."/>
            <person name="Nagy L.G."/>
            <person name="Floudas D."/>
            <person name="Copeland A."/>
            <person name="Barry K.W."/>
            <person name="Cichocki N."/>
            <person name="Veneault-Fourrey C."/>
            <person name="LaButti K."/>
            <person name="Lindquist E.A."/>
            <person name="Lipzen A."/>
            <person name="Lundell T."/>
            <person name="Morin E."/>
            <person name="Murat C."/>
            <person name="Sun H."/>
            <person name="Tunlid A."/>
            <person name="Henrissat B."/>
            <person name="Grigoriev I.V."/>
            <person name="Hibbett D.S."/>
            <person name="Martin F."/>
            <person name="Nordberg H.P."/>
            <person name="Cantor M.N."/>
            <person name="Hua S.X."/>
        </authorList>
    </citation>
    <scope>NUCLEOTIDE SEQUENCE [LARGE SCALE GENOMIC DNA]</scope>
    <source>
        <strain evidence="4">h7</strain>
    </source>
</reference>
<dbReference type="HOGENOM" id="CLU_921525_0_0_1"/>
<gene>
    <name evidence="3" type="ORF">M413DRAFT_30365</name>
</gene>
<proteinExistence type="predicted"/>
<evidence type="ECO:0000313" key="3">
    <source>
        <dbReference type="EMBL" id="KIM38246.1"/>
    </source>
</evidence>
<feature type="compositionally biased region" description="Low complexity" evidence="1">
    <location>
        <begin position="72"/>
        <end position="83"/>
    </location>
</feature>
<accession>A0A0C3C3T8</accession>
<dbReference type="Proteomes" id="UP000053424">
    <property type="component" value="Unassembled WGS sequence"/>
</dbReference>
<feature type="compositionally biased region" description="Low complexity" evidence="1">
    <location>
        <begin position="208"/>
        <end position="229"/>
    </location>
</feature>
<dbReference type="AlphaFoldDB" id="A0A0C3C3T8"/>
<evidence type="ECO:0000256" key="2">
    <source>
        <dbReference type="SAM" id="Phobius"/>
    </source>
</evidence>
<keyword evidence="4" id="KW-1185">Reference proteome</keyword>
<feature type="compositionally biased region" description="Polar residues" evidence="1">
    <location>
        <begin position="42"/>
        <end position="53"/>
    </location>
</feature>
<name>A0A0C3C3T8_HEBCY</name>
<feature type="compositionally biased region" description="Polar residues" evidence="1">
    <location>
        <begin position="84"/>
        <end position="96"/>
    </location>
</feature>
<evidence type="ECO:0000313" key="4">
    <source>
        <dbReference type="Proteomes" id="UP000053424"/>
    </source>
</evidence>
<feature type="transmembrane region" description="Helical" evidence="2">
    <location>
        <begin position="133"/>
        <end position="155"/>
    </location>
</feature>
<organism evidence="3 4">
    <name type="scientific">Hebeloma cylindrosporum</name>
    <dbReference type="NCBI Taxonomy" id="76867"/>
    <lineage>
        <taxon>Eukaryota</taxon>
        <taxon>Fungi</taxon>
        <taxon>Dikarya</taxon>
        <taxon>Basidiomycota</taxon>
        <taxon>Agaricomycotina</taxon>
        <taxon>Agaricomycetes</taxon>
        <taxon>Agaricomycetidae</taxon>
        <taxon>Agaricales</taxon>
        <taxon>Agaricineae</taxon>
        <taxon>Hymenogastraceae</taxon>
        <taxon>Hebeloma</taxon>
    </lineage>
</organism>
<keyword evidence="2" id="KW-0472">Membrane</keyword>
<reference evidence="4" key="2">
    <citation type="submission" date="2015-01" db="EMBL/GenBank/DDBJ databases">
        <title>Evolutionary Origins and Diversification of the Mycorrhizal Mutualists.</title>
        <authorList>
            <consortium name="DOE Joint Genome Institute"/>
            <consortium name="Mycorrhizal Genomics Consortium"/>
            <person name="Kohler A."/>
            <person name="Kuo A."/>
            <person name="Nagy L.G."/>
            <person name="Floudas D."/>
            <person name="Copeland A."/>
            <person name="Barry K.W."/>
            <person name="Cichocki N."/>
            <person name="Veneault-Fourrey C."/>
            <person name="LaButti K."/>
            <person name="Lindquist E.A."/>
            <person name="Lipzen A."/>
            <person name="Lundell T."/>
            <person name="Morin E."/>
            <person name="Murat C."/>
            <person name="Riley R."/>
            <person name="Ohm R."/>
            <person name="Sun H."/>
            <person name="Tunlid A."/>
            <person name="Henrissat B."/>
            <person name="Grigoriev I.V."/>
            <person name="Hibbett D.S."/>
            <person name="Martin F."/>
        </authorList>
    </citation>
    <scope>NUCLEOTIDE SEQUENCE [LARGE SCALE GENOMIC DNA]</scope>
    <source>
        <strain evidence="4">h7</strain>
    </source>
</reference>
<dbReference type="EMBL" id="KN831792">
    <property type="protein sequence ID" value="KIM38246.1"/>
    <property type="molecule type" value="Genomic_DNA"/>
</dbReference>
<evidence type="ECO:0000256" key="1">
    <source>
        <dbReference type="SAM" id="MobiDB-lite"/>
    </source>
</evidence>
<feature type="region of interest" description="Disordered" evidence="1">
    <location>
        <begin position="42"/>
        <end position="107"/>
    </location>
</feature>